<proteinExistence type="predicted"/>
<dbReference type="OrthoDB" id="6007799at2"/>
<dbReference type="Pfam" id="PF11306">
    <property type="entry name" value="DUF3108"/>
    <property type="match status" value="1"/>
</dbReference>
<dbReference type="EMBL" id="QPJY01000007">
    <property type="protein sequence ID" value="RCX28394.1"/>
    <property type="molecule type" value="Genomic_DNA"/>
</dbReference>
<dbReference type="RefSeq" id="WP_114280328.1">
    <property type="nucleotide sequence ID" value="NZ_QPJY01000007.1"/>
</dbReference>
<keyword evidence="3" id="KW-1185">Reference proteome</keyword>
<dbReference type="AlphaFoldDB" id="A0A369C9C8"/>
<gene>
    <name evidence="2" type="ORF">DFQ59_107141</name>
</gene>
<feature type="signal peptide" evidence="1">
    <location>
        <begin position="1"/>
        <end position="26"/>
    </location>
</feature>
<dbReference type="Proteomes" id="UP000252707">
    <property type="component" value="Unassembled WGS sequence"/>
</dbReference>
<dbReference type="InterPro" id="IPR021457">
    <property type="entry name" value="DUF3108"/>
</dbReference>
<organism evidence="2 3">
    <name type="scientific">Thioalbus denitrificans</name>
    <dbReference type="NCBI Taxonomy" id="547122"/>
    <lineage>
        <taxon>Bacteria</taxon>
        <taxon>Pseudomonadati</taxon>
        <taxon>Pseudomonadota</taxon>
        <taxon>Gammaproteobacteria</taxon>
        <taxon>Chromatiales</taxon>
        <taxon>Ectothiorhodospiraceae</taxon>
        <taxon>Thioalbus</taxon>
    </lineage>
</organism>
<comment type="caution">
    <text evidence="2">The sequence shown here is derived from an EMBL/GenBank/DDBJ whole genome shotgun (WGS) entry which is preliminary data.</text>
</comment>
<evidence type="ECO:0000313" key="3">
    <source>
        <dbReference type="Proteomes" id="UP000252707"/>
    </source>
</evidence>
<reference evidence="2 3" key="1">
    <citation type="submission" date="2018-07" db="EMBL/GenBank/DDBJ databases">
        <title>Genomic Encyclopedia of Type Strains, Phase IV (KMG-IV): sequencing the most valuable type-strain genomes for metagenomic binning, comparative biology and taxonomic classification.</title>
        <authorList>
            <person name="Goeker M."/>
        </authorList>
    </citation>
    <scope>NUCLEOTIDE SEQUENCE [LARGE SCALE GENOMIC DNA]</scope>
    <source>
        <strain evidence="2 3">DSM 26407</strain>
    </source>
</reference>
<accession>A0A369C9C8</accession>
<evidence type="ECO:0000313" key="2">
    <source>
        <dbReference type="EMBL" id="RCX28394.1"/>
    </source>
</evidence>
<evidence type="ECO:0000256" key="1">
    <source>
        <dbReference type="SAM" id="SignalP"/>
    </source>
</evidence>
<protein>
    <submittedName>
        <fullName evidence="2">Uncharacterized protein DUF3108</fullName>
    </submittedName>
</protein>
<name>A0A369C9C8_9GAMM</name>
<sequence length="247" mass="28203">MSRRRGRTRGLLLTACALLAVSLPLAAAHAPLPEFEADYTLSLNGLDVAELQVRLHREGEHYMYESFTRPIGVLALFRDDRIRETSQWVYGREGQIQPLRYTYQHTGSKREREADLRFDWAAGKVLNRVENEPWTMEIPQGTQDKLGYQLALMLDLSHGRRDLSYHVADGGKLKVYQVDFQGMETLQTELGDLRTVKVQRQKDRKGRVTTIWCAEKLAYLPVKITHRDADGSFFTLRVTAVNGIPAS</sequence>
<keyword evidence="1" id="KW-0732">Signal</keyword>
<feature type="chain" id="PRO_5016859506" evidence="1">
    <location>
        <begin position="27"/>
        <end position="247"/>
    </location>
</feature>